<evidence type="ECO:0000313" key="2">
    <source>
        <dbReference type="Proteomes" id="UP001500618"/>
    </source>
</evidence>
<comment type="caution">
    <text evidence="1">The sequence shown here is derived from an EMBL/GenBank/DDBJ whole genome shotgun (WGS) entry which is preliminary data.</text>
</comment>
<keyword evidence="2" id="KW-1185">Reference proteome</keyword>
<accession>A0ABN2J551</accession>
<dbReference type="RefSeq" id="WP_163568340.1">
    <property type="nucleotide sequence ID" value="NZ_BAAANY010000042.1"/>
</dbReference>
<dbReference type="InterPro" id="IPR025447">
    <property type="entry name" value="DUF4192"/>
</dbReference>
<protein>
    <recommendedName>
        <fullName evidence="3">DUF4192 family protein</fullName>
    </recommendedName>
</protein>
<evidence type="ECO:0000313" key="1">
    <source>
        <dbReference type="EMBL" id="GAA1717989.1"/>
    </source>
</evidence>
<sequence length="368" mass="39329">MNSFRQRSLAGQRADSALESGARIRLRGPGAMAAAMPYMLGFHPSESLVGFGLAADRRRVRLTARIDLQRPPFRQEAATLAAYLKEAEAVEVVLLVVSELPLSIVRRAAGAARAAARRAGLTVSEVIHVYDARWRSLSCRNAACCPPGGRQIDEEAAAGYAAELAALGRAVLPDRAAVQASVSYQPSAEVVEVRAAYEAAREAQTNLATSTTIEAMVDAGERIFGAAVVARRDGPRELTAAEVGELGAALAVVTVRDRALRWTISPLADAAESIWRQLVHRLPPPLAAPPATLLAIWAYAEGDGTLAKVSLERALAEDPDYGMAQLVDEILARAIAPSEFSATIRQAWFSELRFKRTQAAAKEAPVTT</sequence>
<dbReference type="Proteomes" id="UP001500618">
    <property type="component" value="Unassembled WGS sequence"/>
</dbReference>
<organism evidence="1 2">
    <name type="scientific">Fodinicola feengrottensis</name>
    <dbReference type="NCBI Taxonomy" id="435914"/>
    <lineage>
        <taxon>Bacteria</taxon>
        <taxon>Bacillati</taxon>
        <taxon>Actinomycetota</taxon>
        <taxon>Actinomycetes</taxon>
        <taxon>Mycobacteriales</taxon>
        <taxon>Fodinicola</taxon>
    </lineage>
</organism>
<dbReference type="Pfam" id="PF13830">
    <property type="entry name" value="DUF4192"/>
    <property type="match status" value="1"/>
</dbReference>
<name>A0ABN2J551_9ACTN</name>
<reference evidence="1 2" key="1">
    <citation type="journal article" date="2019" name="Int. J. Syst. Evol. Microbiol.">
        <title>The Global Catalogue of Microorganisms (GCM) 10K type strain sequencing project: providing services to taxonomists for standard genome sequencing and annotation.</title>
        <authorList>
            <consortium name="The Broad Institute Genomics Platform"/>
            <consortium name="The Broad Institute Genome Sequencing Center for Infectious Disease"/>
            <person name="Wu L."/>
            <person name="Ma J."/>
        </authorList>
    </citation>
    <scope>NUCLEOTIDE SEQUENCE [LARGE SCALE GENOMIC DNA]</scope>
    <source>
        <strain evidence="1 2">JCM 14718</strain>
    </source>
</reference>
<proteinExistence type="predicted"/>
<gene>
    <name evidence="1" type="ORF">GCM10009765_78060</name>
</gene>
<evidence type="ECO:0008006" key="3">
    <source>
        <dbReference type="Google" id="ProtNLM"/>
    </source>
</evidence>
<dbReference type="EMBL" id="BAAANY010000042">
    <property type="protein sequence ID" value="GAA1717989.1"/>
    <property type="molecule type" value="Genomic_DNA"/>
</dbReference>